<feature type="transmembrane region" description="Helical" evidence="1">
    <location>
        <begin position="246"/>
        <end position="269"/>
    </location>
</feature>
<keyword evidence="1" id="KW-0812">Transmembrane</keyword>
<evidence type="ECO:0000259" key="2">
    <source>
        <dbReference type="Pfam" id="PF01757"/>
    </source>
</evidence>
<feature type="transmembrane region" description="Helical" evidence="1">
    <location>
        <begin position="12"/>
        <end position="31"/>
    </location>
</feature>
<keyword evidence="4" id="KW-1185">Reference proteome</keyword>
<dbReference type="InterPro" id="IPR002656">
    <property type="entry name" value="Acyl_transf_3_dom"/>
</dbReference>
<feature type="domain" description="Acyltransferase 3" evidence="2">
    <location>
        <begin position="11"/>
        <end position="380"/>
    </location>
</feature>
<dbReference type="GO" id="GO:0016747">
    <property type="term" value="F:acyltransferase activity, transferring groups other than amino-acyl groups"/>
    <property type="evidence" value="ECO:0007669"/>
    <property type="project" value="InterPro"/>
</dbReference>
<feature type="transmembrane region" description="Helical" evidence="1">
    <location>
        <begin position="216"/>
        <end position="239"/>
    </location>
</feature>
<dbReference type="PANTHER" id="PTHR23028:SF53">
    <property type="entry name" value="ACYL_TRANSF_3 DOMAIN-CONTAINING PROTEIN"/>
    <property type="match status" value="1"/>
</dbReference>
<feature type="transmembrane region" description="Helical" evidence="1">
    <location>
        <begin position="343"/>
        <end position="361"/>
    </location>
</feature>
<dbReference type="GO" id="GO:0016020">
    <property type="term" value="C:membrane"/>
    <property type="evidence" value="ECO:0007669"/>
    <property type="project" value="TreeGrafter"/>
</dbReference>
<keyword evidence="1" id="KW-1133">Transmembrane helix</keyword>
<comment type="caution">
    <text evidence="3">The sequence shown here is derived from an EMBL/GenBank/DDBJ whole genome shotgun (WGS) entry which is preliminary data.</text>
</comment>
<protein>
    <submittedName>
        <fullName evidence="3">Acyltransferase</fullName>
    </submittedName>
</protein>
<dbReference type="AlphaFoldDB" id="A0A847S3X0"/>
<evidence type="ECO:0000313" key="3">
    <source>
        <dbReference type="EMBL" id="NLR74493.1"/>
    </source>
</evidence>
<feature type="transmembrane region" description="Helical" evidence="1">
    <location>
        <begin position="367"/>
        <end position="393"/>
    </location>
</feature>
<dbReference type="Pfam" id="PF01757">
    <property type="entry name" value="Acyl_transf_3"/>
    <property type="match status" value="1"/>
</dbReference>
<feature type="transmembrane region" description="Helical" evidence="1">
    <location>
        <begin position="188"/>
        <end position="210"/>
    </location>
</feature>
<evidence type="ECO:0000256" key="1">
    <source>
        <dbReference type="SAM" id="Phobius"/>
    </source>
</evidence>
<evidence type="ECO:0000313" key="4">
    <source>
        <dbReference type="Proteomes" id="UP000587991"/>
    </source>
</evidence>
<keyword evidence="1" id="KW-0472">Membrane</keyword>
<sequence>MDKMKTNHQFAALNGLRFFAFGWVFIGHLPQTLNSSWIRHMQFTNWVGVQVFFVLSAFLVTYLAMSEIDKTGNFSVGNFFARRALRLLPLYFVVAAIGFVIFPFIGVGIGPLYVQGEEYFRFLSAIPFYLTFVSNFSSALFDIDWGGVGGVIGPLWSITVEIQFYAAFSISFVLFTMLCKKIDFHRNVWFPFVVIILFFWFSGILKVSAFNIYGPLFVYVNLIGGIDSFFLGALLAWLYRSEKGRSFLLFAGRNVPLQGLIAICGYGIYNKLYHLPHATAATTGNESALVFSLSAALSCIIVFTVLSIETCAQFSLNKLAITTKYLSNILCNKCVTKLGEVSYGLYVFHTTIIYFLANQILKHLPNGYFGYALMCTICIMATAALAQVSYNLFESRFIIMSARFKS</sequence>
<dbReference type="PANTHER" id="PTHR23028">
    <property type="entry name" value="ACETYLTRANSFERASE"/>
    <property type="match status" value="1"/>
</dbReference>
<keyword evidence="3" id="KW-0808">Transferase</keyword>
<dbReference type="InterPro" id="IPR050879">
    <property type="entry name" value="Acyltransferase_3"/>
</dbReference>
<gene>
    <name evidence="3" type="ORF">HF682_04915</name>
</gene>
<feature type="transmembrane region" description="Helical" evidence="1">
    <location>
        <begin position="43"/>
        <end position="65"/>
    </location>
</feature>
<name>A0A847S3X0_9NEIS</name>
<dbReference type="Proteomes" id="UP000587991">
    <property type="component" value="Unassembled WGS sequence"/>
</dbReference>
<proteinExistence type="predicted"/>
<reference evidence="3 4" key="1">
    <citation type="submission" date="2020-04" db="EMBL/GenBank/DDBJ databases">
        <title>Draft genome of Leeia sp. IMCC25680.</title>
        <authorList>
            <person name="Song J."/>
            <person name="Cho J.-C."/>
        </authorList>
    </citation>
    <scope>NUCLEOTIDE SEQUENCE [LARGE SCALE GENOMIC DNA]</scope>
    <source>
        <strain evidence="3 4">IMCC25680</strain>
    </source>
</reference>
<dbReference type="RefSeq" id="WP_168876106.1">
    <property type="nucleotide sequence ID" value="NZ_JABAIM010000001.1"/>
</dbReference>
<feature type="transmembrane region" description="Helical" evidence="1">
    <location>
        <begin position="90"/>
        <end position="114"/>
    </location>
</feature>
<feature type="transmembrane region" description="Helical" evidence="1">
    <location>
        <begin position="289"/>
        <end position="308"/>
    </location>
</feature>
<keyword evidence="3" id="KW-0012">Acyltransferase</keyword>
<dbReference type="GO" id="GO:0000271">
    <property type="term" value="P:polysaccharide biosynthetic process"/>
    <property type="evidence" value="ECO:0007669"/>
    <property type="project" value="TreeGrafter"/>
</dbReference>
<dbReference type="EMBL" id="JABAIM010000001">
    <property type="protein sequence ID" value="NLR74493.1"/>
    <property type="molecule type" value="Genomic_DNA"/>
</dbReference>
<accession>A0A847S3X0</accession>
<organism evidence="3 4">
    <name type="scientific">Leeia aquatica</name>
    <dbReference type="NCBI Taxonomy" id="2725557"/>
    <lineage>
        <taxon>Bacteria</taxon>
        <taxon>Pseudomonadati</taxon>
        <taxon>Pseudomonadota</taxon>
        <taxon>Betaproteobacteria</taxon>
        <taxon>Neisseriales</taxon>
        <taxon>Leeiaceae</taxon>
        <taxon>Leeia</taxon>
    </lineage>
</organism>